<name>A0A2M8ET71_9BACT</name>
<gene>
    <name evidence="2" type="ORF">CO054_01095</name>
</gene>
<dbReference type="Gene3D" id="1.10.10.60">
    <property type="entry name" value="Homeodomain-like"/>
    <property type="match status" value="2"/>
</dbReference>
<proteinExistence type="predicted"/>
<dbReference type="EMBL" id="PFSF01000023">
    <property type="protein sequence ID" value="PJC28266.1"/>
    <property type="molecule type" value="Genomic_DNA"/>
</dbReference>
<dbReference type="InterPro" id="IPR004860">
    <property type="entry name" value="LAGLIDADG_dom"/>
</dbReference>
<dbReference type="Pfam" id="PF14528">
    <property type="entry name" value="LAGLIDADG_3"/>
    <property type="match status" value="1"/>
</dbReference>
<protein>
    <recommendedName>
        <fullName evidence="1">DOD-type homing endonuclease domain-containing protein</fullName>
    </recommendedName>
</protein>
<dbReference type="SUPFAM" id="SSF55608">
    <property type="entry name" value="Homing endonucleases"/>
    <property type="match status" value="1"/>
</dbReference>
<dbReference type="GO" id="GO:0004519">
    <property type="term" value="F:endonuclease activity"/>
    <property type="evidence" value="ECO:0007669"/>
    <property type="project" value="InterPro"/>
</dbReference>
<sequence>MSNLWNKINIPRKTLKNLYEDQGLPIAQIASKLGYSTTPIHRLLREYKIKTRSISEAKKKFEISKQELRNLYHKQKLSTGQIAQKYGCNHVTIVNRMKKYSIESRGHLGLTKPIRISKEKLKYLYKKRSLSLAKIARIIHRSEGGIERKFKSYGIRSRGLDNRTSKYKKRNFDGNLLEKAYMIGFRLGDLNVFSPKNIICVRCSSTKKAQIRLIRNLFKKYGGIYQALAPRGTFEICCFLNKSFEFLLPKEDKIEEWILSNKNYFLSFLAGYVDAEGSFYLRKPYYKLGKIGWAIFELQTYDKNIIDIISHFLYDIGVENKFFLSRKQGYMNKQGFKNKKDLWRLAITKKVALWKFTKLIEPYQRHTEKIKDLMKIKKNLIQRNSLPYCHPIDLS</sequence>
<dbReference type="AlphaFoldDB" id="A0A2M8ET71"/>
<evidence type="ECO:0000313" key="2">
    <source>
        <dbReference type="EMBL" id="PJC28266.1"/>
    </source>
</evidence>
<evidence type="ECO:0000259" key="1">
    <source>
        <dbReference type="PROSITE" id="PS50819"/>
    </source>
</evidence>
<feature type="domain" description="DOD-type homing endonuclease" evidence="1">
    <location>
        <begin position="182"/>
        <end position="318"/>
    </location>
</feature>
<evidence type="ECO:0000313" key="3">
    <source>
        <dbReference type="Proteomes" id="UP000229816"/>
    </source>
</evidence>
<accession>A0A2M8ET71</accession>
<comment type="caution">
    <text evidence="2">The sequence shown here is derived from an EMBL/GenBank/DDBJ whole genome shotgun (WGS) entry which is preliminary data.</text>
</comment>
<reference evidence="3" key="1">
    <citation type="submission" date="2017-09" db="EMBL/GenBank/DDBJ databases">
        <title>Depth-based differentiation of microbial function through sediment-hosted aquifers and enrichment of novel symbionts in the deep terrestrial subsurface.</title>
        <authorList>
            <person name="Probst A.J."/>
            <person name="Ladd B."/>
            <person name="Jarett J.K."/>
            <person name="Geller-Mcgrath D.E."/>
            <person name="Sieber C.M.K."/>
            <person name="Emerson J.B."/>
            <person name="Anantharaman K."/>
            <person name="Thomas B.C."/>
            <person name="Malmstrom R."/>
            <person name="Stieglmeier M."/>
            <person name="Klingl A."/>
            <person name="Woyke T."/>
            <person name="Ryan C.M."/>
            <person name="Banfield J.F."/>
        </authorList>
    </citation>
    <scope>NUCLEOTIDE SEQUENCE [LARGE SCALE GENOMIC DNA]</scope>
</reference>
<organism evidence="2 3">
    <name type="scientific">Candidatus Shapirobacteria bacterium CG_4_9_14_0_2_um_filter_39_11</name>
    <dbReference type="NCBI Taxonomy" id="1974478"/>
    <lineage>
        <taxon>Bacteria</taxon>
        <taxon>Candidatus Shapironibacteriota</taxon>
    </lineage>
</organism>
<dbReference type="InterPro" id="IPR027434">
    <property type="entry name" value="Homing_endonucl"/>
</dbReference>
<dbReference type="Gene3D" id="3.10.28.10">
    <property type="entry name" value="Homing endonucleases"/>
    <property type="match status" value="1"/>
</dbReference>
<dbReference type="Proteomes" id="UP000229816">
    <property type="component" value="Unassembled WGS sequence"/>
</dbReference>
<dbReference type="PROSITE" id="PS50819">
    <property type="entry name" value="INTEIN_ENDONUCLEASE"/>
    <property type="match status" value="1"/>
</dbReference>
<dbReference type="InterPro" id="IPR004042">
    <property type="entry name" value="Intein_endonuc_central"/>
</dbReference>